<proteinExistence type="predicted"/>
<reference evidence="1 2" key="1">
    <citation type="journal article" date="2020" name="Microb. Genom.">
        <title>Genetic diversity of clinical and environmental Mucorales isolates obtained from an investigation of mucormycosis cases among solid organ transplant recipients.</title>
        <authorList>
            <person name="Nguyen M.H."/>
            <person name="Kaul D."/>
            <person name="Muto C."/>
            <person name="Cheng S.J."/>
            <person name="Richter R.A."/>
            <person name="Bruno V.M."/>
            <person name="Liu G."/>
            <person name="Beyhan S."/>
            <person name="Sundermann A.J."/>
            <person name="Mounaud S."/>
            <person name="Pasculle A.W."/>
            <person name="Nierman W.C."/>
            <person name="Driscoll E."/>
            <person name="Cumbie R."/>
            <person name="Clancy C.J."/>
            <person name="Dupont C.L."/>
        </authorList>
    </citation>
    <scope>NUCLEOTIDE SEQUENCE [LARGE SCALE GENOMIC DNA]</scope>
    <source>
        <strain evidence="1 2">GL24</strain>
    </source>
</reference>
<evidence type="ECO:0000313" key="2">
    <source>
        <dbReference type="Proteomes" id="UP000740926"/>
    </source>
</evidence>
<organism evidence="1 2">
    <name type="scientific">Rhizopus delemar</name>
    <dbReference type="NCBI Taxonomy" id="936053"/>
    <lineage>
        <taxon>Eukaryota</taxon>
        <taxon>Fungi</taxon>
        <taxon>Fungi incertae sedis</taxon>
        <taxon>Mucoromycota</taxon>
        <taxon>Mucoromycotina</taxon>
        <taxon>Mucoromycetes</taxon>
        <taxon>Mucorales</taxon>
        <taxon>Mucorineae</taxon>
        <taxon>Rhizopodaceae</taxon>
        <taxon>Rhizopus</taxon>
    </lineage>
</organism>
<dbReference type="AlphaFoldDB" id="A0A9P6XX94"/>
<keyword evidence="2" id="KW-1185">Reference proteome</keyword>
<dbReference type="EMBL" id="JAANIU010008747">
    <property type="protein sequence ID" value="KAG1534414.1"/>
    <property type="molecule type" value="Genomic_DNA"/>
</dbReference>
<gene>
    <name evidence="1" type="ORF">G6F50_015569</name>
</gene>
<name>A0A9P6XX94_9FUNG</name>
<dbReference type="Proteomes" id="UP000740926">
    <property type="component" value="Unassembled WGS sequence"/>
</dbReference>
<sequence length="148" mass="15149">MRMPAVKLDACDRSAPNTATASAPPTCRHVLNTPLAVPANAPGTLDNSTAVTGGATNGPAKPTSTISAAIHTTGAVGGSSATAANPAAMLTRPLTIIVRALKRRTRRALNGVSTSPINIIGRKATPVSGAERPRCCCRYRLITNGRPK</sequence>
<comment type="caution">
    <text evidence="1">The sequence shown here is derived from an EMBL/GenBank/DDBJ whole genome shotgun (WGS) entry which is preliminary data.</text>
</comment>
<protein>
    <submittedName>
        <fullName evidence="1">Uncharacterized protein</fullName>
    </submittedName>
</protein>
<accession>A0A9P6XX94</accession>
<evidence type="ECO:0000313" key="1">
    <source>
        <dbReference type="EMBL" id="KAG1534414.1"/>
    </source>
</evidence>